<keyword evidence="6" id="KW-0521">NADP</keyword>
<sequence length="305" mass="32554">MVPVFMSTASEKTILVTGGQGQLATSLKTLGGDRVIVVGRPEFDLANPETMAATLARYTPALVVNAAAWTAVDLAESEIAGAEAANETGPAELARLCAAQDIPLIHVSTDYVYAGDKASPYVETDPVTPQTVYGRTKAAGEQAVLKAQPKSVILRTAWVYSGHCKNFVRTMVNAGAKNTHLKVVGDQYGCPTNADDLAKAILGIADQIKAGWQDRFAGIYHACGTGETSWHGLAVAALEEAVRHGQTMPVEVTAIRTQDWPTPAKRPQDSRLDCSKLEQVFGIRLPEWRNGVARAVDEHFAAQSA</sequence>
<comment type="similarity">
    <text evidence="2 6">Belongs to the dTDP-4-dehydrorhamnose reductase family.</text>
</comment>
<comment type="caution">
    <text evidence="8">The sequence shown here is derived from an EMBL/GenBank/DDBJ whole genome shotgun (WGS) entry which is preliminary data.</text>
</comment>
<dbReference type="Pfam" id="PF04321">
    <property type="entry name" value="RmlD_sub_bind"/>
    <property type="match status" value="1"/>
</dbReference>
<dbReference type="AlphaFoldDB" id="A0A060QHM9"/>
<dbReference type="InterPro" id="IPR029903">
    <property type="entry name" value="RmlD-like-bd"/>
</dbReference>
<gene>
    <name evidence="8" type="ORF">ASAP_2619</name>
</gene>
<dbReference type="InterPro" id="IPR005913">
    <property type="entry name" value="dTDP_dehydrorham_reduct"/>
</dbReference>
<dbReference type="UniPathway" id="UPA00124"/>
<dbReference type="eggNOG" id="COG1091">
    <property type="taxonomic scope" value="Bacteria"/>
</dbReference>
<dbReference type="Gene3D" id="3.40.50.720">
    <property type="entry name" value="NAD(P)-binding Rossmann-like Domain"/>
    <property type="match status" value="1"/>
</dbReference>
<dbReference type="NCBIfam" id="TIGR01214">
    <property type="entry name" value="rmlD"/>
    <property type="match status" value="1"/>
</dbReference>
<dbReference type="Proteomes" id="UP000027583">
    <property type="component" value="Unassembled WGS sequence"/>
</dbReference>
<evidence type="ECO:0000256" key="6">
    <source>
        <dbReference type="RuleBase" id="RU364082"/>
    </source>
</evidence>
<proteinExistence type="inferred from homology"/>
<comment type="pathway">
    <text evidence="1 6">Carbohydrate biosynthesis; dTDP-L-rhamnose biosynthesis.</text>
</comment>
<dbReference type="GO" id="GO:0019305">
    <property type="term" value="P:dTDP-rhamnose biosynthetic process"/>
    <property type="evidence" value="ECO:0007669"/>
    <property type="project" value="UniProtKB-UniPathway"/>
</dbReference>
<evidence type="ECO:0000256" key="2">
    <source>
        <dbReference type="ARBA" id="ARBA00010944"/>
    </source>
</evidence>
<reference evidence="8 9" key="1">
    <citation type="journal article" date="2014" name="Genome Biol. Evol.">
        <title>Acetic acid bacteria genomes reveal functional traits for adaptation to life in insect guts.</title>
        <authorList>
            <person name="Chouaia B."/>
            <person name="Gaiarsa S."/>
            <person name="Crotti E."/>
            <person name="Comandatore F."/>
            <person name="Degli Esposti M."/>
            <person name="Ricci I."/>
            <person name="Alma A."/>
            <person name="Favia G."/>
            <person name="Bandi C."/>
            <person name="Daffonchio D."/>
        </authorList>
    </citation>
    <scope>NUCLEOTIDE SEQUENCE [LARGE SCALE GENOMIC DNA]</scope>
    <source>
        <strain evidence="8 9">SF2.1</strain>
    </source>
</reference>
<evidence type="ECO:0000313" key="8">
    <source>
        <dbReference type="EMBL" id="CDG40664.1"/>
    </source>
</evidence>
<organism evidence="8 9">
    <name type="scientific">Asaia bogorensis</name>
    <dbReference type="NCBI Taxonomy" id="91915"/>
    <lineage>
        <taxon>Bacteria</taxon>
        <taxon>Pseudomonadati</taxon>
        <taxon>Pseudomonadota</taxon>
        <taxon>Alphaproteobacteria</taxon>
        <taxon>Acetobacterales</taxon>
        <taxon>Acetobacteraceae</taxon>
        <taxon>Asaia</taxon>
    </lineage>
</organism>
<keyword evidence="6 8" id="KW-0560">Oxidoreductase</keyword>
<name>A0A060QHM9_9PROT</name>
<comment type="catalytic activity">
    <reaction evidence="5 6">
        <text>dTDP-beta-L-rhamnose + NADP(+) = dTDP-4-dehydro-beta-L-rhamnose + NADPH + H(+)</text>
        <dbReference type="Rhea" id="RHEA:21796"/>
        <dbReference type="ChEBI" id="CHEBI:15378"/>
        <dbReference type="ChEBI" id="CHEBI:57510"/>
        <dbReference type="ChEBI" id="CHEBI:57783"/>
        <dbReference type="ChEBI" id="CHEBI:58349"/>
        <dbReference type="ChEBI" id="CHEBI:62830"/>
        <dbReference type="EC" id="1.1.1.133"/>
    </reaction>
</comment>
<comment type="function">
    <text evidence="6">Catalyzes the reduction of dTDP-6-deoxy-L-lyxo-4-hexulose to yield dTDP-L-rhamnose.</text>
</comment>
<dbReference type="PANTHER" id="PTHR10491:SF4">
    <property type="entry name" value="METHIONINE ADENOSYLTRANSFERASE 2 SUBUNIT BETA"/>
    <property type="match status" value="1"/>
</dbReference>
<evidence type="ECO:0000256" key="5">
    <source>
        <dbReference type="ARBA" id="ARBA00048200"/>
    </source>
</evidence>
<evidence type="ECO:0000313" key="9">
    <source>
        <dbReference type="Proteomes" id="UP000027583"/>
    </source>
</evidence>
<evidence type="ECO:0000259" key="7">
    <source>
        <dbReference type="Pfam" id="PF04321"/>
    </source>
</evidence>
<reference evidence="8 9" key="2">
    <citation type="journal article" date="2014" name="PLoS ONE">
        <title>Evolution of mitochondria reconstructed from the energy metabolism of living bacteria.</title>
        <authorList>
            <person name="Degli Esposti M."/>
            <person name="Chouaia B."/>
            <person name="Comandatore F."/>
            <person name="Crotti E."/>
            <person name="Sassera D."/>
            <person name="Lievens P.M."/>
            <person name="Daffonchio D."/>
            <person name="Bandi C."/>
        </authorList>
    </citation>
    <scope>NUCLEOTIDE SEQUENCE [LARGE SCALE GENOMIC DNA]</scope>
    <source>
        <strain evidence="8 9">SF2.1</strain>
    </source>
</reference>
<dbReference type="SUPFAM" id="SSF51735">
    <property type="entry name" value="NAD(P)-binding Rossmann-fold domains"/>
    <property type="match status" value="1"/>
</dbReference>
<accession>A0A060QHM9</accession>
<dbReference type="Gene3D" id="3.90.25.10">
    <property type="entry name" value="UDP-galactose 4-epimerase, domain 1"/>
    <property type="match status" value="1"/>
</dbReference>
<evidence type="ECO:0000256" key="1">
    <source>
        <dbReference type="ARBA" id="ARBA00004781"/>
    </source>
</evidence>
<dbReference type="InterPro" id="IPR036291">
    <property type="entry name" value="NAD(P)-bd_dom_sf"/>
</dbReference>
<evidence type="ECO:0000256" key="3">
    <source>
        <dbReference type="ARBA" id="ARBA00012929"/>
    </source>
</evidence>
<protein>
    <recommendedName>
        <fullName evidence="4 6">dTDP-4-dehydrorhamnose reductase</fullName>
        <ecNumber evidence="3 6">1.1.1.133</ecNumber>
    </recommendedName>
</protein>
<dbReference type="EC" id="1.1.1.133" evidence="3 6"/>
<dbReference type="PANTHER" id="PTHR10491">
    <property type="entry name" value="DTDP-4-DEHYDRORHAMNOSE REDUCTASE"/>
    <property type="match status" value="1"/>
</dbReference>
<feature type="domain" description="RmlD-like substrate binding" evidence="7">
    <location>
        <begin position="13"/>
        <end position="298"/>
    </location>
</feature>
<dbReference type="EMBL" id="CBLX010000023">
    <property type="protein sequence ID" value="CDG40664.1"/>
    <property type="molecule type" value="Genomic_DNA"/>
</dbReference>
<dbReference type="CDD" id="cd05254">
    <property type="entry name" value="dTDP_HR_like_SDR_e"/>
    <property type="match status" value="1"/>
</dbReference>
<comment type="cofactor">
    <cofactor evidence="6">
        <name>Mg(2+)</name>
        <dbReference type="ChEBI" id="CHEBI:18420"/>
    </cofactor>
    <text evidence="6">Binds 1 Mg(2+) ion per monomer.</text>
</comment>
<dbReference type="GO" id="GO:0008831">
    <property type="term" value="F:dTDP-4-dehydrorhamnose reductase activity"/>
    <property type="evidence" value="ECO:0007669"/>
    <property type="project" value="UniProtKB-EC"/>
</dbReference>
<evidence type="ECO:0000256" key="4">
    <source>
        <dbReference type="ARBA" id="ARBA00017099"/>
    </source>
</evidence>